<dbReference type="EMBL" id="LAQI01000018">
    <property type="protein sequence ID" value="KKY27771.1"/>
    <property type="molecule type" value="Genomic_DNA"/>
</dbReference>
<accession>A0A0G2F0D6</accession>
<organism evidence="1 2">
    <name type="scientific">Diplodia seriata</name>
    <dbReference type="NCBI Taxonomy" id="420778"/>
    <lineage>
        <taxon>Eukaryota</taxon>
        <taxon>Fungi</taxon>
        <taxon>Dikarya</taxon>
        <taxon>Ascomycota</taxon>
        <taxon>Pezizomycotina</taxon>
        <taxon>Dothideomycetes</taxon>
        <taxon>Dothideomycetes incertae sedis</taxon>
        <taxon>Botryosphaeriales</taxon>
        <taxon>Botryosphaeriaceae</taxon>
        <taxon>Diplodia</taxon>
    </lineage>
</organism>
<gene>
    <name evidence="1" type="ORF">UCDDS831_g00635</name>
</gene>
<evidence type="ECO:0000313" key="2">
    <source>
        <dbReference type="Proteomes" id="UP000034182"/>
    </source>
</evidence>
<protein>
    <submittedName>
        <fullName evidence="1">Putative secreted protein nis1</fullName>
    </submittedName>
</protein>
<dbReference type="Proteomes" id="UP000034182">
    <property type="component" value="Unassembled WGS sequence"/>
</dbReference>
<dbReference type="AlphaFoldDB" id="A0A0G2F0D6"/>
<name>A0A0G2F0D6_9PEZI</name>
<evidence type="ECO:0000313" key="1">
    <source>
        <dbReference type="EMBL" id="KKY27771.1"/>
    </source>
</evidence>
<dbReference type="Pfam" id="PF19271">
    <property type="entry name" value="Nis1"/>
    <property type="match status" value="1"/>
</dbReference>
<comment type="caution">
    <text evidence="1">The sequence shown here is derived from an EMBL/GenBank/DDBJ whole genome shotgun (WGS) entry which is preliminary data.</text>
</comment>
<reference evidence="1 2" key="1">
    <citation type="submission" date="2015-03" db="EMBL/GenBank/DDBJ databases">
        <authorList>
            <person name="Morales-Cruz A."/>
            <person name="Amrine K.C."/>
            <person name="Cantu D."/>
        </authorList>
    </citation>
    <scope>NUCLEOTIDE SEQUENCE [LARGE SCALE GENOMIC DNA]</scope>
    <source>
        <strain evidence="1">DS831</strain>
    </source>
</reference>
<reference evidence="1 2" key="2">
    <citation type="submission" date="2015-05" db="EMBL/GenBank/DDBJ databases">
        <title>Distinctive expansion of gene families associated with plant cell wall degradation and secondary metabolism in the genomes of grapevine trunk pathogens.</title>
        <authorList>
            <person name="Lawrence D.P."/>
            <person name="Travadon R."/>
            <person name="Rolshausen P.E."/>
            <person name="Baumgartner K."/>
        </authorList>
    </citation>
    <scope>NUCLEOTIDE SEQUENCE [LARGE SCALE GENOMIC DNA]</scope>
    <source>
        <strain evidence="1">DS831</strain>
    </source>
</reference>
<sequence>MLFQNTILAGVVSLASVASAGIVSFTIPKTVVAGAKFTATLVENNATKSDDISVAFGIASGPYVSTWGLGTDLLGKSILTNTDITPSPESVDVELTVPSYYEEGEATVVAIINALSGARLAPVSTLYNATVTVGKEAGTETVRSGEGLVIQHQY</sequence>
<proteinExistence type="predicted"/>
<dbReference type="InterPro" id="IPR045469">
    <property type="entry name" value="Nis1"/>
</dbReference>